<reference evidence="1" key="1">
    <citation type="submission" date="2021-06" db="EMBL/GenBank/DDBJ databases">
        <authorList>
            <person name="Kallberg Y."/>
            <person name="Tangrot J."/>
            <person name="Rosling A."/>
        </authorList>
    </citation>
    <scope>NUCLEOTIDE SEQUENCE</scope>
    <source>
        <strain evidence="1">FL130A</strain>
    </source>
</reference>
<sequence>NAVLGVQNGINQIFFIVSGIFTQDVEAFTLLRSFLRGDVDRYTIIVRIRFASFRDPEKIAKTKKC</sequence>
<dbReference type="Proteomes" id="UP000789508">
    <property type="component" value="Unassembled WGS sequence"/>
</dbReference>
<evidence type="ECO:0000313" key="2">
    <source>
        <dbReference type="Proteomes" id="UP000789508"/>
    </source>
</evidence>
<proteinExistence type="predicted"/>
<feature type="non-terminal residue" evidence="1">
    <location>
        <position position="1"/>
    </location>
</feature>
<keyword evidence="2" id="KW-1185">Reference proteome</keyword>
<dbReference type="OrthoDB" id="8954335at2759"/>
<dbReference type="EMBL" id="CAJVPS010000470">
    <property type="protein sequence ID" value="CAG8488414.1"/>
    <property type="molecule type" value="Genomic_DNA"/>
</dbReference>
<evidence type="ECO:0000313" key="1">
    <source>
        <dbReference type="EMBL" id="CAG8488414.1"/>
    </source>
</evidence>
<comment type="caution">
    <text evidence="1">The sequence shown here is derived from an EMBL/GenBank/DDBJ whole genome shotgun (WGS) entry which is preliminary data.</text>
</comment>
<protein>
    <submittedName>
        <fullName evidence="1">4837_t:CDS:1</fullName>
    </submittedName>
</protein>
<accession>A0A9N8ZCM4</accession>
<gene>
    <name evidence="1" type="ORF">ALEPTO_LOCUS2852</name>
</gene>
<dbReference type="AlphaFoldDB" id="A0A9N8ZCM4"/>
<organism evidence="1 2">
    <name type="scientific">Ambispora leptoticha</name>
    <dbReference type="NCBI Taxonomy" id="144679"/>
    <lineage>
        <taxon>Eukaryota</taxon>
        <taxon>Fungi</taxon>
        <taxon>Fungi incertae sedis</taxon>
        <taxon>Mucoromycota</taxon>
        <taxon>Glomeromycotina</taxon>
        <taxon>Glomeromycetes</taxon>
        <taxon>Archaeosporales</taxon>
        <taxon>Ambisporaceae</taxon>
        <taxon>Ambispora</taxon>
    </lineage>
</organism>
<name>A0A9N8ZCM4_9GLOM</name>